<keyword evidence="4 7" id="KW-0067">ATP-binding</keyword>
<feature type="domain" description="ABC transporter" evidence="6">
    <location>
        <begin position="2"/>
        <end position="240"/>
    </location>
</feature>
<dbReference type="Gene3D" id="3.40.50.300">
    <property type="entry name" value="P-loop containing nucleotide triphosphate hydrolases"/>
    <property type="match status" value="1"/>
</dbReference>
<evidence type="ECO:0000313" key="8">
    <source>
        <dbReference type="Proteomes" id="UP001368270"/>
    </source>
</evidence>
<protein>
    <submittedName>
        <fullName evidence="7">ABC transporter ATP-binding protein</fullName>
    </submittedName>
</protein>
<comment type="similarity">
    <text evidence="1">Belongs to the ABC transporter superfamily.</text>
</comment>
<dbReference type="SMART" id="SM00382">
    <property type="entry name" value="AAA"/>
    <property type="match status" value="1"/>
</dbReference>
<evidence type="ECO:0000313" key="7">
    <source>
        <dbReference type="EMBL" id="MEJ5220210.1"/>
    </source>
</evidence>
<keyword evidence="8" id="KW-1185">Reference proteome</keyword>
<dbReference type="PANTHER" id="PTHR43820:SF4">
    <property type="entry name" value="HIGH-AFFINITY BRANCHED-CHAIN AMINO ACID TRANSPORT ATP-BINDING PROTEIN LIVF"/>
    <property type="match status" value="1"/>
</dbReference>
<dbReference type="InterPro" id="IPR027417">
    <property type="entry name" value="P-loop_NTPase"/>
</dbReference>
<comment type="caution">
    <text evidence="7">The sequence shown here is derived from an EMBL/GenBank/DDBJ whole genome shotgun (WGS) entry which is preliminary data.</text>
</comment>
<evidence type="ECO:0000256" key="1">
    <source>
        <dbReference type="ARBA" id="ARBA00005417"/>
    </source>
</evidence>
<dbReference type="InterPro" id="IPR017871">
    <property type="entry name" value="ABC_transporter-like_CS"/>
</dbReference>
<dbReference type="InterPro" id="IPR003593">
    <property type="entry name" value="AAA+_ATPase"/>
</dbReference>
<organism evidence="7 8">
    <name type="scientific">Cognatishimia coralii</name>
    <dbReference type="NCBI Taxonomy" id="3083254"/>
    <lineage>
        <taxon>Bacteria</taxon>
        <taxon>Pseudomonadati</taxon>
        <taxon>Pseudomonadota</taxon>
        <taxon>Alphaproteobacteria</taxon>
        <taxon>Rhodobacterales</taxon>
        <taxon>Paracoccaceae</taxon>
        <taxon>Cognatishimia</taxon>
    </lineage>
</organism>
<evidence type="ECO:0000259" key="6">
    <source>
        <dbReference type="PROSITE" id="PS50893"/>
    </source>
</evidence>
<dbReference type="GO" id="GO:0005524">
    <property type="term" value="F:ATP binding"/>
    <property type="evidence" value="ECO:0007669"/>
    <property type="project" value="UniProtKB-KW"/>
</dbReference>
<dbReference type="CDD" id="cd03224">
    <property type="entry name" value="ABC_TM1139_LivF_branched"/>
    <property type="match status" value="1"/>
</dbReference>
<evidence type="ECO:0000256" key="2">
    <source>
        <dbReference type="ARBA" id="ARBA00022448"/>
    </source>
</evidence>
<keyword evidence="3" id="KW-0547">Nucleotide-binding</keyword>
<dbReference type="Proteomes" id="UP001368270">
    <property type="component" value="Unassembled WGS sequence"/>
</dbReference>
<keyword evidence="2" id="KW-0813">Transport</keyword>
<dbReference type="PROSITE" id="PS00211">
    <property type="entry name" value="ABC_TRANSPORTER_1"/>
    <property type="match status" value="1"/>
</dbReference>
<keyword evidence="5" id="KW-0029">Amino-acid transport</keyword>
<dbReference type="InterPro" id="IPR003439">
    <property type="entry name" value="ABC_transporter-like_ATP-bd"/>
</dbReference>
<reference evidence="7 8" key="1">
    <citation type="submission" date="2024-03" db="EMBL/GenBank/DDBJ databases">
        <title>Cognatishimia coralii sp. nov., a marine bacterium isolated from coral surrounding seawater.</title>
        <authorList>
            <person name="Liu X."/>
            <person name="Liu S."/>
            <person name="Sun H."/>
            <person name="Zhang Y."/>
        </authorList>
    </citation>
    <scope>NUCLEOTIDE SEQUENCE [LARGE SCALE GENOMIC DNA]</scope>
    <source>
        <strain evidence="7 8">D5M38</strain>
    </source>
</reference>
<accession>A0ABU8QLC0</accession>
<dbReference type="PANTHER" id="PTHR43820">
    <property type="entry name" value="HIGH-AFFINITY BRANCHED-CHAIN AMINO ACID TRANSPORT ATP-BINDING PROTEIN LIVF"/>
    <property type="match status" value="1"/>
</dbReference>
<dbReference type="RefSeq" id="WP_303964856.1">
    <property type="nucleotide sequence ID" value="NZ_JBBGAZ010000019.1"/>
</dbReference>
<dbReference type="InterPro" id="IPR052156">
    <property type="entry name" value="BCAA_Transport_ATP-bd_LivF"/>
</dbReference>
<dbReference type="EMBL" id="JBBGAZ010000019">
    <property type="protein sequence ID" value="MEJ5220210.1"/>
    <property type="molecule type" value="Genomic_DNA"/>
</dbReference>
<evidence type="ECO:0000256" key="5">
    <source>
        <dbReference type="ARBA" id="ARBA00022970"/>
    </source>
</evidence>
<gene>
    <name evidence="7" type="ORF">WG622_18290</name>
</gene>
<evidence type="ECO:0000256" key="4">
    <source>
        <dbReference type="ARBA" id="ARBA00022840"/>
    </source>
</evidence>
<dbReference type="PROSITE" id="PS50893">
    <property type="entry name" value="ABC_TRANSPORTER_2"/>
    <property type="match status" value="1"/>
</dbReference>
<dbReference type="Pfam" id="PF00005">
    <property type="entry name" value="ABC_tran"/>
    <property type="match status" value="1"/>
</dbReference>
<sequence>MLEVENIQVVYDNAIEALRNTSFQVEPGSITALLGSNGAGKSTVLKSISGTLYPENGRVRSGIIRFDGQELAQLMPDVIVRLGIAQVPEGRRLFIELTVEENLLIGGYTRSRGECTETLEEIYELFPRLREKRGAVAGYLSGGEQQMVAIGRALMARPKLLMLDEPSLGIAPVIVRDIYKAIVELNRSRGMTILLVEQDAALAIKTAGYAYVMENGRVVLDGSGEDLSKNEDIREFYLGLGARGDRKSMRDVKHYKRRKRWLS</sequence>
<name>A0ABU8QLC0_9RHOB</name>
<dbReference type="SUPFAM" id="SSF52540">
    <property type="entry name" value="P-loop containing nucleoside triphosphate hydrolases"/>
    <property type="match status" value="1"/>
</dbReference>
<evidence type="ECO:0000256" key="3">
    <source>
        <dbReference type="ARBA" id="ARBA00022741"/>
    </source>
</evidence>
<proteinExistence type="inferred from homology"/>